<accession>A0A6A7Y8F2</accession>
<feature type="compositionally biased region" description="Low complexity" evidence="2">
    <location>
        <begin position="544"/>
        <end position="554"/>
    </location>
</feature>
<name>A0A6A7Y8F2_9HYPH</name>
<feature type="region of interest" description="Disordered" evidence="2">
    <location>
        <begin position="358"/>
        <end position="381"/>
    </location>
</feature>
<dbReference type="InterPro" id="IPR050768">
    <property type="entry name" value="UPF0353/GerABKA_families"/>
</dbReference>
<dbReference type="Pfam" id="PF13519">
    <property type="entry name" value="VWA_2"/>
    <property type="match status" value="1"/>
</dbReference>
<reference evidence="4 5" key="1">
    <citation type="submission" date="2019-09" db="EMBL/GenBank/DDBJ databases">
        <title>Segnochrobactrum spirostomi gen. nov., sp. nov., isolated from the ciliate Spirostomum cf. yagiui and description of a novel family, Segnochrobactraceae fam. nov. within the order Rhizobiales of the class Alphaproteobacteria.</title>
        <authorList>
            <person name="Akter S."/>
            <person name="Shazib S.U.A."/>
            <person name="Shin M.K."/>
        </authorList>
    </citation>
    <scope>NUCLEOTIDE SEQUENCE [LARGE SCALE GENOMIC DNA]</scope>
    <source>
        <strain evidence="4 5">Sp-1</strain>
    </source>
</reference>
<keyword evidence="5" id="KW-1185">Reference proteome</keyword>
<evidence type="ECO:0000313" key="5">
    <source>
        <dbReference type="Proteomes" id="UP000332515"/>
    </source>
</evidence>
<organism evidence="4 5">
    <name type="scientific">Segnochrobactrum spirostomi</name>
    <dbReference type="NCBI Taxonomy" id="2608987"/>
    <lineage>
        <taxon>Bacteria</taxon>
        <taxon>Pseudomonadati</taxon>
        <taxon>Pseudomonadota</taxon>
        <taxon>Alphaproteobacteria</taxon>
        <taxon>Hyphomicrobiales</taxon>
        <taxon>Segnochrobactraceae</taxon>
        <taxon>Segnochrobactrum</taxon>
    </lineage>
</organism>
<dbReference type="PROSITE" id="PS50234">
    <property type="entry name" value="VWFA"/>
    <property type="match status" value="1"/>
</dbReference>
<dbReference type="InterPro" id="IPR019734">
    <property type="entry name" value="TPR_rpt"/>
</dbReference>
<feature type="compositionally biased region" description="Gly residues" evidence="2">
    <location>
        <begin position="519"/>
        <end position="532"/>
    </location>
</feature>
<dbReference type="PANTHER" id="PTHR22550:SF14">
    <property type="entry name" value="VWFA DOMAIN-CONTAINING PROTEIN"/>
    <property type="match status" value="1"/>
</dbReference>
<feature type="compositionally biased region" description="Low complexity" evidence="2">
    <location>
        <begin position="688"/>
        <end position="713"/>
    </location>
</feature>
<feature type="region of interest" description="Disordered" evidence="2">
    <location>
        <begin position="487"/>
        <end position="747"/>
    </location>
</feature>
<dbReference type="Gene3D" id="1.25.40.10">
    <property type="entry name" value="Tetratricopeptide repeat domain"/>
    <property type="match status" value="1"/>
</dbReference>
<feature type="domain" description="VWFA" evidence="3">
    <location>
        <begin position="95"/>
        <end position="295"/>
    </location>
</feature>
<evidence type="ECO:0000256" key="1">
    <source>
        <dbReference type="PROSITE-ProRule" id="PRU00339"/>
    </source>
</evidence>
<sequence>MNLADFHFLRPEWLLAILPGVALAVFAWRRIGSGPSNWRAVVDQHLLKHLVLADHSKARKWPVAVLAGGWILAALAMAGPTWERLPTPALDRLDPTVIVMSLAQSMNATDQSPSRLARARHKAEDILSRMRGGQVGLVVYADAPFVAAPLTEDGKVITQMMPELSTNLMPVFNDRPDLAIARATELLKNAEAPSGRIVLLTDGTGEKPELTLEAAKAAAKAGYSVNVIGVGTDAGATYLAFDGTPVQGADGKRLTTRLNEAGLKSLAAAGDGRFSVLTPGDGDLDTVLAASANPVAGGPLKDSGLKADDWRDMGPWLVLVLLALAPIAFRRGWIAVALIAVPLSSGLIAPAARAQDAQQENTAAPATPPSAEPASATGSAASAWRNLWKTPDQQAADAFTKGEYGVASQQFQDPAWQASALYKKGDYAKAASAFKAGPDPDYNRGNALAKAGELEDAVKAYDAALKVDPANADAKFNRDLVQKLIDQKKQEEQQKQQQDDQKQQSKSDDQKKNDQKNQQGGGQGQQQSGKGGGQKDKPSDQNEASGQGQDKSQSGQGGQSGQDQASQSPKSQGQDQKNGSQKPDQQDQASEKQGDQQAGAGQDKSQDQADASAKSDQGQQGNDQQGQQAQAGQDQQGQQDPQGQQNQPAKPDQGQAGGGSQAGQDQQGQQNASGGGSDNTAPQPPDPATAAAQAAQQQGDQAALKQALDQAIANRAKQGQPAQNGEPAKAAVATQQPMTEQDQNREQMLRMVPDDPTGLLRARIMSHYARMGFSG</sequence>
<dbReference type="Proteomes" id="UP000332515">
    <property type="component" value="Unassembled WGS sequence"/>
</dbReference>
<dbReference type="SMART" id="SM00327">
    <property type="entry name" value="VWA"/>
    <property type="match status" value="1"/>
</dbReference>
<dbReference type="EMBL" id="VWNA01000003">
    <property type="protein sequence ID" value="MQT14985.1"/>
    <property type="molecule type" value="Genomic_DNA"/>
</dbReference>
<dbReference type="SUPFAM" id="SSF53300">
    <property type="entry name" value="vWA-like"/>
    <property type="match status" value="1"/>
</dbReference>
<feature type="repeat" description="TPR" evidence="1">
    <location>
        <begin position="438"/>
        <end position="471"/>
    </location>
</feature>
<feature type="compositionally biased region" description="Basic and acidic residues" evidence="2">
    <location>
        <begin position="487"/>
        <end position="515"/>
    </location>
</feature>
<protein>
    <submittedName>
        <fullName evidence="4">VWA domain-containing protein</fullName>
    </submittedName>
</protein>
<keyword evidence="1" id="KW-0802">TPR repeat</keyword>
<dbReference type="InterPro" id="IPR036465">
    <property type="entry name" value="vWFA_dom_sf"/>
</dbReference>
<dbReference type="Pfam" id="PF13414">
    <property type="entry name" value="TPR_11"/>
    <property type="match status" value="1"/>
</dbReference>
<evidence type="ECO:0000256" key="2">
    <source>
        <dbReference type="SAM" id="MobiDB-lite"/>
    </source>
</evidence>
<feature type="compositionally biased region" description="Polar residues" evidence="2">
    <location>
        <begin position="569"/>
        <end position="588"/>
    </location>
</feature>
<feature type="compositionally biased region" description="Low complexity" evidence="2">
    <location>
        <begin position="372"/>
        <end position="381"/>
    </location>
</feature>
<feature type="compositionally biased region" description="Low complexity" evidence="2">
    <location>
        <begin position="662"/>
        <end position="672"/>
    </location>
</feature>
<dbReference type="SMART" id="SM00028">
    <property type="entry name" value="TPR"/>
    <property type="match status" value="1"/>
</dbReference>
<dbReference type="InterPro" id="IPR011990">
    <property type="entry name" value="TPR-like_helical_dom_sf"/>
</dbReference>
<proteinExistence type="predicted"/>
<gene>
    <name evidence="4" type="ORF">F0357_20475</name>
</gene>
<dbReference type="PANTHER" id="PTHR22550">
    <property type="entry name" value="SPORE GERMINATION PROTEIN"/>
    <property type="match status" value="1"/>
</dbReference>
<dbReference type="Gene3D" id="3.40.50.410">
    <property type="entry name" value="von Willebrand factor, type A domain"/>
    <property type="match status" value="1"/>
</dbReference>
<dbReference type="RefSeq" id="WP_153488976.1">
    <property type="nucleotide sequence ID" value="NZ_VWNA01000003.1"/>
</dbReference>
<dbReference type="InterPro" id="IPR002035">
    <property type="entry name" value="VWF_A"/>
</dbReference>
<comment type="caution">
    <text evidence="4">The sequence shown here is derived from an EMBL/GenBank/DDBJ whole genome shotgun (WGS) entry which is preliminary data.</text>
</comment>
<feature type="compositionally biased region" description="Low complexity" evidence="2">
    <location>
        <begin position="595"/>
        <end position="654"/>
    </location>
</feature>
<dbReference type="AlphaFoldDB" id="A0A6A7Y8F2"/>
<dbReference type="PROSITE" id="PS50005">
    <property type="entry name" value="TPR"/>
    <property type="match status" value="1"/>
</dbReference>
<dbReference type="SUPFAM" id="SSF48452">
    <property type="entry name" value="TPR-like"/>
    <property type="match status" value="1"/>
</dbReference>
<evidence type="ECO:0000259" key="3">
    <source>
        <dbReference type="PROSITE" id="PS50234"/>
    </source>
</evidence>
<evidence type="ECO:0000313" key="4">
    <source>
        <dbReference type="EMBL" id="MQT14985.1"/>
    </source>
</evidence>